<name>A0A0N5C690_STREA</name>
<evidence type="ECO:0000313" key="2">
    <source>
        <dbReference type="WBParaSite" id="SPAL_0001346300.1"/>
    </source>
</evidence>
<reference evidence="2" key="1">
    <citation type="submission" date="2017-02" db="UniProtKB">
        <authorList>
            <consortium name="WormBaseParasite"/>
        </authorList>
    </citation>
    <scope>IDENTIFICATION</scope>
</reference>
<dbReference type="AlphaFoldDB" id="A0A0N5C690"/>
<dbReference type="WBParaSite" id="SPAL_0001346300.1">
    <property type="protein sequence ID" value="SPAL_0001346300.1"/>
    <property type="gene ID" value="SPAL_0001346300"/>
</dbReference>
<dbReference type="Proteomes" id="UP000046392">
    <property type="component" value="Unplaced"/>
</dbReference>
<protein>
    <submittedName>
        <fullName evidence="2">Uncharacterized protein</fullName>
    </submittedName>
</protein>
<evidence type="ECO:0000313" key="1">
    <source>
        <dbReference type="Proteomes" id="UP000046392"/>
    </source>
</evidence>
<organism evidence="1 2">
    <name type="scientific">Strongyloides papillosus</name>
    <name type="common">Intestinal threadworm</name>
    <dbReference type="NCBI Taxonomy" id="174720"/>
    <lineage>
        <taxon>Eukaryota</taxon>
        <taxon>Metazoa</taxon>
        <taxon>Ecdysozoa</taxon>
        <taxon>Nematoda</taxon>
        <taxon>Chromadorea</taxon>
        <taxon>Rhabditida</taxon>
        <taxon>Tylenchina</taxon>
        <taxon>Panagrolaimomorpha</taxon>
        <taxon>Strongyloidoidea</taxon>
        <taxon>Strongyloididae</taxon>
        <taxon>Strongyloides</taxon>
    </lineage>
</organism>
<proteinExistence type="predicted"/>
<keyword evidence="1" id="KW-1185">Reference proteome</keyword>
<accession>A0A0N5C690</accession>
<sequence>MNNGFEFTDNYSIFSRGRIREIAGDFLFRHSSDREAFIYVNEIRVYTKYDFMLNQFHKEIDVVKYTYSENPLFVTALTESLNVIQTKINLNEDIPNVSKNDEHDLEDIFNNDTSLTFSVDVLVLQKSGINKT</sequence>